<protein>
    <submittedName>
        <fullName evidence="1">Uncharacterized protein</fullName>
    </submittedName>
</protein>
<sequence>MPPVRRFARTRVQSTVWRPLLQMVIVTAIIDEARRHELGTDAIKAGEQAINEALERGRARVGWFLDGQGEEIVVVPIAWNGLSACATAGHTPDRPSMHHSAVR</sequence>
<gene>
    <name evidence="1" type="ORF">LMG29542_08576</name>
</gene>
<evidence type="ECO:0000313" key="2">
    <source>
        <dbReference type="Proteomes" id="UP000494363"/>
    </source>
</evidence>
<dbReference type="AlphaFoldDB" id="A0A6J5F9P0"/>
<reference evidence="1 2" key="1">
    <citation type="submission" date="2020-04" db="EMBL/GenBank/DDBJ databases">
        <authorList>
            <person name="De Canck E."/>
        </authorList>
    </citation>
    <scope>NUCLEOTIDE SEQUENCE [LARGE SCALE GENOMIC DNA]</scope>
    <source>
        <strain evidence="1 2">LMG 29542</strain>
    </source>
</reference>
<organism evidence="1 2">
    <name type="scientific">Paraburkholderia humisilvae</name>
    <dbReference type="NCBI Taxonomy" id="627669"/>
    <lineage>
        <taxon>Bacteria</taxon>
        <taxon>Pseudomonadati</taxon>
        <taxon>Pseudomonadota</taxon>
        <taxon>Betaproteobacteria</taxon>
        <taxon>Burkholderiales</taxon>
        <taxon>Burkholderiaceae</taxon>
        <taxon>Paraburkholderia</taxon>
    </lineage>
</organism>
<evidence type="ECO:0000313" key="1">
    <source>
        <dbReference type="EMBL" id="CAB3775194.1"/>
    </source>
</evidence>
<proteinExistence type="predicted"/>
<keyword evidence="2" id="KW-1185">Reference proteome</keyword>
<dbReference type="EMBL" id="CADIKH010000310">
    <property type="protein sequence ID" value="CAB3775194.1"/>
    <property type="molecule type" value="Genomic_DNA"/>
</dbReference>
<accession>A0A6J5F9P0</accession>
<name>A0A6J5F9P0_9BURK</name>
<dbReference type="Proteomes" id="UP000494363">
    <property type="component" value="Unassembled WGS sequence"/>
</dbReference>